<sequence>DWDGDGRDTLGVRRDDRAGITARSTISRVTAAQLSASWRPGCPVPVDRLRAVDVPYVGYDGAARTGRLIVAADVAEDVAAIMEELYDAGFPIQRMVPVDAYGGDDGA</sequence>
<proteinExistence type="predicted"/>
<dbReference type="EMBL" id="JARACI010000100">
    <property type="protein sequence ID" value="MDD9204927.1"/>
    <property type="molecule type" value="Genomic_DNA"/>
</dbReference>
<accession>A0ABT5TSJ5</accession>
<dbReference type="Proteomes" id="UP001165561">
    <property type="component" value="Unassembled WGS sequence"/>
</dbReference>
<gene>
    <name evidence="1" type="ORF">PU560_00440</name>
</gene>
<feature type="non-terminal residue" evidence="1">
    <location>
        <position position="107"/>
    </location>
</feature>
<comment type="caution">
    <text evidence="1">The sequence shown here is derived from an EMBL/GenBank/DDBJ whole genome shotgun (WGS) entry which is preliminary data.</text>
</comment>
<feature type="non-terminal residue" evidence="1">
    <location>
        <position position="1"/>
    </location>
</feature>
<evidence type="ECO:0000313" key="2">
    <source>
        <dbReference type="Proteomes" id="UP001165561"/>
    </source>
</evidence>
<organism evidence="1 2">
    <name type="scientific">Georgenia halotolerans</name>
    <dbReference type="NCBI Taxonomy" id="3028317"/>
    <lineage>
        <taxon>Bacteria</taxon>
        <taxon>Bacillati</taxon>
        <taxon>Actinomycetota</taxon>
        <taxon>Actinomycetes</taxon>
        <taxon>Micrococcales</taxon>
        <taxon>Bogoriellaceae</taxon>
        <taxon>Georgenia</taxon>
    </lineage>
</organism>
<keyword evidence="2" id="KW-1185">Reference proteome</keyword>
<evidence type="ECO:0000313" key="1">
    <source>
        <dbReference type="EMBL" id="MDD9204927.1"/>
    </source>
</evidence>
<reference evidence="1" key="1">
    <citation type="submission" date="2023-02" db="EMBL/GenBank/DDBJ databases">
        <title>Georgenia sp.10Sc9-8, isolated from a soil sample collected from the Taklamakan desert.</title>
        <authorList>
            <person name="Liu S."/>
        </authorList>
    </citation>
    <scope>NUCLEOTIDE SEQUENCE</scope>
    <source>
        <strain evidence="1">10Sc9-8</strain>
    </source>
</reference>
<name>A0ABT5TSJ5_9MICO</name>
<protein>
    <submittedName>
        <fullName evidence="1">Uncharacterized protein</fullName>
    </submittedName>
</protein>